<protein>
    <submittedName>
        <fullName evidence="4">Doublecortin domain-containing protein</fullName>
    </submittedName>
</protein>
<reference evidence="4" key="1">
    <citation type="submission" date="2016-11" db="UniProtKB">
        <authorList>
            <consortium name="WormBaseParasite"/>
        </authorList>
    </citation>
    <scope>IDENTIFICATION</scope>
</reference>
<dbReference type="Proteomes" id="UP000095287">
    <property type="component" value="Unplaced"/>
</dbReference>
<dbReference type="WBParaSite" id="L893_g10531.t1">
    <property type="protein sequence ID" value="L893_g10531.t1"/>
    <property type="gene ID" value="L893_g10531"/>
</dbReference>
<dbReference type="SUPFAM" id="SSF89837">
    <property type="entry name" value="Doublecortin (DC)"/>
    <property type="match status" value="1"/>
</dbReference>
<feature type="compositionally biased region" description="Basic and acidic residues" evidence="1">
    <location>
        <begin position="237"/>
        <end position="248"/>
    </location>
</feature>
<dbReference type="InterPro" id="IPR003533">
    <property type="entry name" value="Doublecortin_dom"/>
</dbReference>
<accession>A0A1I7XXN1</accession>
<dbReference type="Gene3D" id="3.10.20.230">
    <property type="entry name" value="Doublecortin domain"/>
    <property type="match status" value="1"/>
</dbReference>
<feature type="region of interest" description="Disordered" evidence="1">
    <location>
        <begin position="226"/>
        <end position="273"/>
    </location>
</feature>
<feature type="domain" description="Doublecortin" evidence="2">
    <location>
        <begin position="45"/>
        <end position="118"/>
    </location>
</feature>
<organism evidence="3 4">
    <name type="scientific">Steinernema glaseri</name>
    <dbReference type="NCBI Taxonomy" id="37863"/>
    <lineage>
        <taxon>Eukaryota</taxon>
        <taxon>Metazoa</taxon>
        <taxon>Ecdysozoa</taxon>
        <taxon>Nematoda</taxon>
        <taxon>Chromadorea</taxon>
        <taxon>Rhabditida</taxon>
        <taxon>Tylenchina</taxon>
        <taxon>Panagrolaimomorpha</taxon>
        <taxon>Strongyloidoidea</taxon>
        <taxon>Steinernematidae</taxon>
        <taxon>Steinernema</taxon>
    </lineage>
</organism>
<name>A0A1I7XXN1_9BILA</name>
<dbReference type="PROSITE" id="PS50309">
    <property type="entry name" value="DC"/>
    <property type="match status" value="1"/>
</dbReference>
<evidence type="ECO:0000259" key="2">
    <source>
        <dbReference type="PROSITE" id="PS50309"/>
    </source>
</evidence>
<feature type="compositionally biased region" description="Basic and acidic residues" evidence="1">
    <location>
        <begin position="434"/>
        <end position="446"/>
    </location>
</feature>
<dbReference type="GO" id="GO:0035556">
    <property type="term" value="P:intracellular signal transduction"/>
    <property type="evidence" value="ECO:0007669"/>
    <property type="project" value="InterPro"/>
</dbReference>
<proteinExistence type="predicted"/>
<dbReference type="InterPro" id="IPR036572">
    <property type="entry name" value="Doublecortin_dom_sf"/>
</dbReference>
<keyword evidence="3" id="KW-1185">Reference proteome</keyword>
<feature type="compositionally biased region" description="Basic residues" evidence="1">
    <location>
        <begin position="261"/>
        <end position="271"/>
    </location>
</feature>
<evidence type="ECO:0000313" key="4">
    <source>
        <dbReference type="WBParaSite" id="L893_g10531.t1"/>
    </source>
</evidence>
<sequence>MALIPASYDPFANNISFLEINKRRRGESDRREEDRIYNRRPPAVKKIFLRRNDDFSSKPKRYIWKPWQTRDLHRLVADVGSFLGVEARELYDESGRKITDIRQIGDGATYTVVGDEHFDRGAPSEASSRVKRTKSRAVTEDYERAYREAMKDNAAYSIDYSDDAPPRIKSKGWRLRCSDSSDSGPEATDFYEDDWSSNAYIEQYYRSQPTTAPSRHTDPGRLVCLRTSSRAETGPSRAKDDSVLDYRVNRQGAGDGGSKKVPQRNRARRPRSAVIYNRRDQTHPEANIIYVFLNGRGIECRHVRFQKAQLQRGFNYILELIARGYSVNPGRLCTMDGKRIRRVEDLITRGAYILVPVGQNFRDTWYFLPDNAIDTSSHDMFRILKLYFSLGKSKTDLRTGQGEAQNQSQAKKGGVIPSQRTRQPPQPEPLFAKTDARKSRMSEYENGRQSAWEAQTPMPTGGRRSYSVDPPRSQATSSFPVPPKPV</sequence>
<dbReference type="SMART" id="SM00537">
    <property type="entry name" value="DCX"/>
    <property type="match status" value="1"/>
</dbReference>
<feature type="region of interest" description="Disordered" evidence="1">
    <location>
        <begin position="397"/>
        <end position="486"/>
    </location>
</feature>
<dbReference type="AlphaFoldDB" id="A0A1I7XXN1"/>
<feature type="region of interest" description="Disordered" evidence="1">
    <location>
        <begin position="169"/>
        <end position="191"/>
    </location>
</feature>
<evidence type="ECO:0000313" key="3">
    <source>
        <dbReference type="Proteomes" id="UP000095287"/>
    </source>
</evidence>
<evidence type="ECO:0000256" key="1">
    <source>
        <dbReference type="SAM" id="MobiDB-lite"/>
    </source>
</evidence>